<keyword evidence="4" id="KW-1185">Reference proteome</keyword>
<feature type="compositionally biased region" description="Polar residues" evidence="1">
    <location>
        <begin position="58"/>
        <end position="72"/>
    </location>
</feature>
<comment type="caution">
    <text evidence="3">The sequence shown here is derived from an EMBL/GenBank/DDBJ whole genome shotgun (WGS) entry which is preliminary data.</text>
</comment>
<evidence type="ECO:0000313" key="4">
    <source>
        <dbReference type="Proteomes" id="UP000017559"/>
    </source>
</evidence>
<feature type="compositionally biased region" description="Polar residues" evidence="1">
    <location>
        <begin position="1"/>
        <end position="10"/>
    </location>
</feature>
<name>V2XD69_MONRO</name>
<sequence>MTTPSNRPSTHQPPRPTVTWADYTTVIDPAAQQLETRMSAGPSGRYNQTVAHSHRHVSQGSTMVNSSTRTRVQFSETENREITYQKNDPPSSLLAQPPPTINAVLRKEGERRLNWDLRVSPKKLIRSLGEKPPKYAAVTNLPAVDKIHVEMKGIPGSVRLPTNATVERLVEDVYAFLQGEVDHRQDLSSPTERESWTRVRGTDARFGGRARVEQVRRIDCLSGFYFDGLSVKCLREGEEGMMLVLELGVSNSSQL</sequence>
<accession>V2XD69</accession>
<proteinExistence type="predicted"/>
<organism evidence="3 4">
    <name type="scientific">Moniliophthora roreri (strain MCA 2997)</name>
    <name type="common">Cocoa frosty pod rot fungus</name>
    <name type="synonym">Crinipellis roreri</name>
    <dbReference type="NCBI Taxonomy" id="1381753"/>
    <lineage>
        <taxon>Eukaryota</taxon>
        <taxon>Fungi</taxon>
        <taxon>Dikarya</taxon>
        <taxon>Basidiomycota</taxon>
        <taxon>Agaricomycotina</taxon>
        <taxon>Agaricomycetes</taxon>
        <taxon>Agaricomycetidae</taxon>
        <taxon>Agaricales</taxon>
        <taxon>Marasmiineae</taxon>
        <taxon>Marasmiaceae</taxon>
        <taxon>Moniliophthora</taxon>
    </lineage>
</organism>
<dbReference type="InterPro" id="IPR046522">
    <property type="entry name" value="DUF6699"/>
</dbReference>
<dbReference type="HOGENOM" id="CLU_1090239_0_0_1"/>
<feature type="domain" description="DUF6699" evidence="2">
    <location>
        <begin position="113"/>
        <end position="230"/>
    </location>
</feature>
<reference evidence="3 4" key="1">
    <citation type="journal article" date="2014" name="BMC Genomics">
        <title>Genome and secretome analysis of the hemibiotrophic fungal pathogen, Moniliophthora roreri, which causes frosty pod rot disease of cacao: mechanisms of the biotrophic and necrotrophic phases.</title>
        <authorList>
            <person name="Meinhardt L.W."/>
            <person name="Costa G.G.L."/>
            <person name="Thomazella D.P.T."/>
            <person name="Teixeira P.J.P.L."/>
            <person name="Carazzolle M.F."/>
            <person name="Schuster S.C."/>
            <person name="Carlson J.E."/>
            <person name="Guiltinan M.J."/>
            <person name="Mieczkowski P."/>
            <person name="Farmer A."/>
            <person name="Ramaraj T."/>
            <person name="Crozier J."/>
            <person name="Davis R.E."/>
            <person name="Shao J."/>
            <person name="Melnick R.L."/>
            <person name="Pereira G.A.G."/>
            <person name="Bailey B.A."/>
        </authorList>
    </citation>
    <scope>NUCLEOTIDE SEQUENCE [LARGE SCALE GENOMIC DNA]</scope>
    <source>
        <strain evidence="3 4">MCA 2997</strain>
    </source>
</reference>
<protein>
    <recommendedName>
        <fullName evidence="2">DUF6699 domain-containing protein</fullName>
    </recommendedName>
</protein>
<feature type="region of interest" description="Disordered" evidence="1">
    <location>
        <begin position="1"/>
        <end position="21"/>
    </location>
</feature>
<dbReference type="AlphaFoldDB" id="V2XD69"/>
<evidence type="ECO:0000313" key="3">
    <source>
        <dbReference type="EMBL" id="ESK90771.1"/>
    </source>
</evidence>
<evidence type="ECO:0000256" key="1">
    <source>
        <dbReference type="SAM" id="MobiDB-lite"/>
    </source>
</evidence>
<gene>
    <name evidence="3" type="ORF">Moror_4043</name>
</gene>
<feature type="region of interest" description="Disordered" evidence="1">
    <location>
        <begin position="40"/>
        <end position="72"/>
    </location>
</feature>
<dbReference type="KEGG" id="mrr:Moror_4043"/>
<evidence type="ECO:0000259" key="2">
    <source>
        <dbReference type="Pfam" id="PF20415"/>
    </source>
</evidence>
<dbReference type="EMBL" id="AWSO01000406">
    <property type="protein sequence ID" value="ESK90771.1"/>
    <property type="molecule type" value="Genomic_DNA"/>
</dbReference>
<dbReference type="Pfam" id="PF20415">
    <property type="entry name" value="DUF6699"/>
    <property type="match status" value="1"/>
</dbReference>
<dbReference type="Proteomes" id="UP000017559">
    <property type="component" value="Unassembled WGS sequence"/>
</dbReference>